<evidence type="ECO:0000313" key="1">
    <source>
        <dbReference type="EMBL" id="KAJ7519968.1"/>
    </source>
</evidence>
<sequence>MAPTFVIPSSLRDLETPPEDVEDGLYAQEIVSVEAMSPAEADELVKKVAFELADGEVICVEEQSVFDQVYSLVKGLTSLQTSVKRNLIDSMCSNFAVLIPSIASLKRSILLESADDAVAQQRRINSHRNALKIYVYFLFSIFTAEEVDLESHGDKRSHPFNKTKGSRNKHMLQKWNWDQLRNRIVCLIGASLEAELQQLYGMAQPEENLLAFYAKCGLKMLGNSALLKEKETKDSICKIISACTSKYGYIEQLTPSIIDFLHKSSCEHLPMHLAEIVAFAEQKYQDNRLAVALLREIGGTNPKDYAKVTSIAENTGLFLVELADRLPKLMVTNLSILMPHFGGESYKIRNALVMVMGKLIAKAFKDPDGNSTSETVRLRNKQAMIDVLLERARDASAYTRNRVLQTWAYLCEEHAVSIGLWNQVADLAAGRLADKAALVRKSALQLLGTLLQYNPFGPQLRTGAFEATLDKYKQQLQIMSPSATVGGDQQMEPTELTHPVSEPAGDKCSTGLDGADVDNEHGVDNEDSGPSQVPIQEELYSSDVGGLEQTRALVASLEAGLHFAKRIASAIPVLAQLLASSIVTDVEHTIHFLICCRQFDIDGSEACLQKIFPLVFSSEKSIYEAVESAFRTIYIKKNPQETAASLLALTLDATVGDLAAIEMLVSNLMRSRDISSATISALWDMFTFNVNGVTSQQSRGALSVLCMAAKSSPQVLSSHLQNVLDIGFGRWAKEDLLLARTACVALQRLSDDDKVLLQSSDKVFTVLFSLITGPGLPERSWYATAEQAVNTVYALHPTPEVFSEMLLVKFSEIVFAKGVKVLEAHDATSGLSTAIGEEFGQPHVDLTAVPAIALSRFLFTVGHVALKHLVYLENCVRKIRKLRGDKEKFTAEMQSAVLAGDSQENNDSCSEENIGAELGLAASDEAKLDMLAEKAEKEIMSCGENTKFLIGAIAPIVTKICRNSGLLQQFPQLRSSAMLCLCKLMTIDASYCDENLQLLFTVAQNCPEDSVRSNCIISLGDLAFRFPNLLEPWTDHIYGRLRDQSPAVRKNAVLVISHLILNDMMKVKGHISEMALQLQDKDSSISDLVKLFFSELAKKGNDPIYNLLPDMLSRLSGMKCLEKDSFCMVMQFLIGFIKKDKQMEGLVEKLCNRFLGSSDTQQWQAIAYCLSQLTYGEKAMKKLSDQFKNYEHALVDEKVVDYLKAIAIKAKKLAKPEFRLAVEEFEQKVMNHHREKKEQELALHNAHAHQQGLSAQIGKPNENVSEGRQESNVSYDEALNGSENLAAEVATHRQQEENMVPVLPAKHDEPGSEQRDAELVKDEEHSEVENYSTVSRLSGDSSQMPNRDAGENEQWKIVHGENSCQAVRSKVTKSHVKTEKNMWAPSIEASRSQDNQDVLSSLDAETNVVADEDERSCTMEVESLQNEHSSAETINKSQTIEDISCGDKTYQPEALKPHIKMPKTTNGFSRNSDSNGFLSPSVKQVQHSGKAHIPKAKTQQSLSECVEDGNPHPCKASIQKQGNRRRKEFVNAVYTEENDSHDVGLPTLEPFVKPSVTKSAKRLTRKGQTISSPERTPLGQIT</sequence>
<dbReference type="Proteomes" id="UP001162992">
    <property type="component" value="Chromosome 20"/>
</dbReference>
<accession>A0ACC2AR21</accession>
<protein>
    <submittedName>
        <fullName evidence="1">Uncharacterized protein</fullName>
    </submittedName>
</protein>
<dbReference type="EMBL" id="CM055111">
    <property type="protein sequence ID" value="KAJ7519968.1"/>
    <property type="molecule type" value="Genomic_DNA"/>
</dbReference>
<reference evidence="2" key="1">
    <citation type="journal article" date="2024" name="Proc. Natl. Acad. Sci. U.S.A.">
        <title>Extraordinary preservation of gene collinearity over three hundred million years revealed in homosporous lycophytes.</title>
        <authorList>
            <person name="Li C."/>
            <person name="Wickell D."/>
            <person name="Kuo L.Y."/>
            <person name="Chen X."/>
            <person name="Nie B."/>
            <person name="Liao X."/>
            <person name="Peng D."/>
            <person name="Ji J."/>
            <person name="Jenkins J."/>
            <person name="Williams M."/>
            <person name="Shu S."/>
            <person name="Plott C."/>
            <person name="Barry K."/>
            <person name="Rajasekar S."/>
            <person name="Grimwood J."/>
            <person name="Han X."/>
            <person name="Sun S."/>
            <person name="Hou Z."/>
            <person name="He W."/>
            <person name="Dai G."/>
            <person name="Sun C."/>
            <person name="Schmutz J."/>
            <person name="Leebens-Mack J.H."/>
            <person name="Li F.W."/>
            <person name="Wang L."/>
        </authorList>
    </citation>
    <scope>NUCLEOTIDE SEQUENCE [LARGE SCALE GENOMIC DNA]</scope>
    <source>
        <strain evidence="2">cv. PW_Plant_1</strain>
    </source>
</reference>
<name>A0ACC2AR21_DIPCM</name>
<comment type="caution">
    <text evidence="1">The sequence shown here is derived from an EMBL/GenBank/DDBJ whole genome shotgun (WGS) entry which is preliminary data.</text>
</comment>
<gene>
    <name evidence="1" type="ORF">O6H91_20G061600</name>
</gene>
<organism evidence="1 2">
    <name type="scientific">Diphasiastrum complanatum</name>
    <name type="common">Issler's clubmoss</name>
    <name type="synonym">Lycopodium complanatum</name>
    <dbReference type="NCBI Taxonomy" id="34168"/>
    <lineage>
        <taxon>Eukaryota</taxon>
        <taxon>Viridiplantae</taxon>
        <taxon>Streptophyta</taxon>
        <taxon>Embryophyta</taxon>
        <taxon>Tracheophyta</taxon>
        <taxon>Lycopodiopsida</taxon>
        <taxon>Lycopodiales</taxon>
        <taxon>Lycopodiaceae</taxon>
        <taxon>Lycopodioideae</taxon>
        <taxon>Diphasiastrum</taxon>
    </lineage>
</organism>
<proteinExistence type="predicted"/>
<keyword evidence="2" id="KW-1185">Reference proteome</keyword>
<evidence type="ECO:0000313" key="2">
    <source>
        <dbReference type="Proteomes" id="UP001162992"/>
    </source>
</evidence>